<name>A0A5C1QP77_9SPIO</name>
<dbReference type="EMBL" id="CP036150">
    <property type="protein sequence ID" value="QEN09148.1"/>
    <property type="molecule type" value="Genomic_DNA"/>
</dbReference>
<feature type="domain" description="Methyl-accepting transducer" evidence="2">
    <location>
        <begin position="20"/>
        <end position="84"/>
    </location>
</feature>
<proteinExistence type="predicted"/>
<dbReference type="GO" id="GO:0007165">
    <property type="term" value="P:signal transduction"/>
    <property type="evidence" value="ECO:0007669"/>
    <property type="project" value="UniProtKB-KW"/>
</dbReference>
<dbReference type="Proteomes" id="UP000324209">
    <property type="component" value="Chromosome"/>
</dbReference>
<keyword evidence="4" id="KW-1185">Reference proteome</keyword>
<dbReference type="KEGG" id="ock:EXM22_14585"/>
<dbReference type="InterPro" id="IPR004089">
    <property type="entry name" value="MCPsignal_dom"/>
</dbReference>
<evidence type="ECO:0000313" key="4">
    <source>
        <dbReference type="Proteomes" id="UP000324209"/>
    </source>
</evidence>
<dbReference type="GO" id="GO:0004888">
    <property type="term" value="F:transmembrane signaling receptor activity"/>
    <property type="evidence" value="ECO:0007669"/>
    <property type="project" value="InterPro"/>
</dbReference>
<protein>
    <submittedName>
        <fullName evidence="3">Methyl-accepting chemotaxis protein</fullName>
    </submittedName>
</protein>
<sequence>MENQNYRPEHIFDIASSIQKQLQQSIHEIQDVHERTHVLSINARIEAARSGVHGLGFKIVADEFGNLNNEIAQISRTLGESISNETQILMELSDGMAKQVRGDRLSQISLSIMDVVDRNLYERTCDVRWWATDSSVVEALEQPGEQKENFASKRLAVILDAYTVYLDLFLVNKDGCIVANGRPEHFFVKGKTIKDESWFKEAMSSPNGQEYSFTSTHQSELLNGQEVLIYGCRVDNEETTGKAPLGALGIYFNWKSLGEAVLEKISTIDLHDDIKVLRLKTESRIIDETGKILASSEKGESGKILSNKNLNKILDSNSMGHFLTHIDDTIQITAFGYSPGFETYATGWYGIITQTIKNNS</sequence>
<keyword evidence="1" id="KW-0807">Transducer</keyword>
<dbReference type="SUPFAM" id="SSF58104">
    <property type="entry name" value="Methyl-accepting chemotaxis protein (MCP) signaling domain"/>
    <property type="match status" value="1"/>
</dbReference>
<evidence type="ECO:0000259" key="2">
    <source>
        <dbReference type="PROSITE" id="PS50111"/>
    </source>
</evidence>
<dbReference type="PRINTS" id="PR00260">
    <property type="entry name" value="CHEMTRNSDUCR"/>
</dbReference>
<dbReference type="RefSeq" id="WP_149487224.1">
    <property type="nucleotide sequence ID" value="NZ_CP036150.1"/>
</dbReference>
<dbReference type="Pfam" id="PF00015">
    <property type="entry name" value="MCPsignal"/>
    <property type="match status" value="1"/>
</dbReference>
<dbReference type="InterPro" id="IPR004090">
    <property type="entry name" value="Chemotax_Me-accpt_rcpt"/>
</dbReference>
<dbReference type="OrthoDB" id="368075at2"/>
<accession>A0A5C1QP77</accession>
<reference evidence="3 4" key="1">
    <citation type="submission" date="2019-02" db="EMBL/GenBank/DDBJ databases">
        <title>Complete Genome Sequence and Methylome Analysis of free living Spirochaetas.</title>
        <authorList>
            <person name="Fomenkov A."/>
            <person name="Dubinina G."/>
            <person name="Leshcheva N."/>
            <person name="Mikheeva N."/>
            <person name="Grabovich M."/>
            <person name="Vincze T."/>
            <person name="Roberts R.J."/>
        </authorList>
    </citation>
    <scope>NUCLEOTIDE SEQUENCE [LARGE SCALE GENOMIC DNA]</scope>
    <source>
        <strain evidence="3 4">K2</strain>
    </source>
</reference>
<organism evidence="3 4">
    <name type="scientific">Oceanispirochaeta crateris</name>
    <dbReference type="NCBI Taxonomy" id="2518645"/>
    <lineage>
        <taxon>Bacteria</taxon>
        <taxon>Pseudomonadati</taxon>
        <taxon>Spirochaetota</taxon>
        <taxon>Spirochaetia</taxon>
        <taxon>Spirochaetales</taxon>
        <taxon>Spirochaetaceae</taxon>
        <taxon>Oceanispirochaeta</taxon>
    </lineage>
</organism>
<dbReference type="Gene3D" id="1.10.287.950">
    <property type="entry name" value="Methyl-accepting chemotaxis protein"/>
    <property type="match status" value="1"/>
</dbReference>
<dbReference type="GO" id="GO:0006935">
    <property type="term" value="P:chemotaxis"/>
    <property type="evidence" value="ECO:0007669"/>
    <property type="project" value="InterPro"/>
</dbReference>
<dbReference type="AlphaFoldDB" id="A0A5C1QP77"/>
<dbReference type="Gene3D" id="3.30.450.20">
    <property type="entry name" value="PAS domain"/>
    <property type="match status" value="1"/>
</dbReference>
<evidence type="ECO:0000313" key="3">
    <source>
        <dbReference type="EMBL" id="QEN09148.1"/>
    </source>
</evidence>
<evidence type="ECO:0000256" key="1">
    <source>
        <dbReference type="PROSITE-ProRule" id="PRU00284"/>
    </source>
</evidence>
<dbReference type="GO" id="GO:0016020">
    <property type="term" value="C:membrane"/>
    <property type="evidence" value="ECO:0007669"/>
    <property type="project" value="InterPro"/>
</dbReference>
<gene>
    <name evidence="3" type="ORF">EXM22_14585</name>
</gene>
<dbReference type="PROSITE" id="PS50111">
    <property type="entry name" value="CHEMOTAXIS_TRANSDUC_2"/>
    <property type="match status" value="1"/>
</dbReference>